<gene>
    <name evidence="2" type="ORF">S03H2_44575</name>
</gene>
<dbReference type="EMBL" id="BARU01027881">
    <property type="protein sequence ID" value="GAH64237.1"/>
    <property type="molecule type" value="Genomic_DNA"/>
</dbReference>
<reference evidence="2" key="1">
    <citation type="journal article" date="2014" name="Front. Microbiol.">
        <title>High frequency of phylogenetically diverse reductive dehalogenase-homologous genes in deep subseafloor sedimentary metagenomes.</title>
        <authorList>
            <person name="Kawai M."/>
            <person name="Futagami T."/>
            <person name="Toyoda A."/>
            <person name="Takaki Y."/>
            <person name="Nishi S."/>
            <person name="Hori S."/>
            <person name="Arai W."/>
            <person name="Tsubouchi T."/>
            <person name="Morono Y."/>
            <person name="Uchiyama I."/>
            <person name="Ito T."/>
            <person name="Fujiyama A."/>
            <person name="Inagaki F."/>
            <person name="Takami H."/>
        </authorList>
    </citation>
    <scope>NUCLEOTIDE SEQUENCE</scope>
    <source>
        <strain evidence="2">Expedition CK06-06</strain>
    </source>
</reference>
<evidence type="ECO:0000313" key="2">
    <source>
        <dbReference type="EMBL" id="GAH64237.1"/>
    </source>
</evidence>
<organism evidence="2">
    <name type="scientific">marine sediment metagenome</name>
    <dbReference type="NCBI Taxonomy" id="412755"/>
    <lineage>
        <taxon>unclassified sequences</taxon>
        <taxon>metagenomes</taxon>
        <taxon>ecological metagenomes</taxon>
    </lineage>
</organism>
<feature type="region of interest" description="Disordered" evidence="1">
    <location>
        <begin position="1"/>
        <end position="20"/>
    </location>
</feature>
<accession>X1H493</accession>
<dbReference type="AlphaFoldDB" id="X1H493"/>
<proteinExistence type="predicted"/>
<name>X1H493_9ZZZZ</name>
<comment type="caution">
    <text evidence="2">The sequence shown here is derived from an EMBL/GenBank/DDBJ whole genome shotgun (WGS) entry which is preliminary data.</text>
</comment>
<feature type="non-terminal residue" evidence="2">
    <location>
        <position position="269"/>
    </location>
</feature>
<protein>
    <submittedName>
        <fullName evidence="2">Uncharacterized protein</fullName>
    </submittedName>
</protein>
<evidence type="ECO:0000256" key="1">
    <source>
        <dbReference type="SAM" id="MobiDB-lite"/>
    </source>
</evidence>
<feature type="compositionally biased region" description="Polar residues" evidence="1">
    <location>
        <begin position="1"/>
        <end position="10"/>
    </location>
</feature>
<sequence>MCKTSSIISTPTPKAKPPIPADAGAAKALTKFLIPAGKSLISGVSAITRETWLTPSETNILFQRNKISHDFWELGLAVEGYEDVLSDFHYKSQMPYPSIPDLVLYSRYHGEPTDVWGELTKYFNVDPVDFKLWEWLGLQRLTSADAHTLLHRGLLSDGDYRKKLSEIGWSRDIHDSIKELGWIMPNAMLIVQGDLMQGLPDDRILADISVADINPRFAENYLNAILTKPASQDIVAYTLRIDPKLSTLLTLATTPNLALYLMMDLALAE</sequence>